<sequence>MLIITKSFVILFLPGLGKRGSSAFDTLGGIGLGKRAERFFIMDDTQAKRAALSHFDTLGAIYIYIYIYEKQ</sequence>
<evidence type="ECO:0000313" key="1">
    <source>
        <dbReference type="Proteomes" id="UP000095283"/>
    </source>
</evidence>
<accession>A0A1I7X130</accession>
<dbReference type="WBParaSite" id="Hba_11161">
    <property type="protein sequence ID" value="Hba_11161"/>
    <property type="gene ID" value="Hba_11161"/>
</dbReference>
<dbReference type="AlphaFoldDB" id="A0A1I7X130"/>
<reference evidence="2" key="1">
    <citation type="submission" date="2016-11" db="UniProtKB">
        <authorList>
            <consortium name="WormBaseParasite"/>
        </authorList>
    </citation>
    <scope>IDENTIFICATION</scope>
</reference>
<evidence type="ECO:0000313" key="2">
    <source>
        <dbReference type="WBParaSite" id="Hba_11161"/>
    </source>
</evidence>
<dbReference type="Proteomes" id="UP000095283">
    <property type="component" value="Unplaced"/>
</dbReference>
<protein>
    <submittedName>
        <fullName evidence="2">Uncharacterized protein</fullName>
    </submittedName>
</protein>
<keyword evidence="1" id="KW-1185">Reference proteome</keyword>
<organism evidence="1 2">
    <name type="scientific">Heterorhabditis bacteriophora</name>
    <name type="common">Entomopathogenic nematode worm</name>
    <dbReference type="NCBI Taxonomy" id="37862"/>
    <lineage>
        <taxon>Eukaryota</taxon>
        <taxon>Metazoa</taxon>
        <taxon>Ecdysozoa</taxon>
        <taxon>Nematoda</taxon>
        <taxon>Chromadorea</taxon>
        <taxon>Rhabditida</taxon>
        <taxon>Rhabditina</taxon>
        <taxon>Rhabditomorpha</taxon>
        <taxon>Strongyloidea</taxon>
        <taxon>Heterorhabditidae</taxon>
        <taxon>Heterorhabditis</taxon>
    </lineage>
</organism>
<name>A0A1I7X130_HETBA</name>
<proteinExistence type="predicted"/>